<dbReference type="Pfam" id="PF05649">
    <property type="entry name" value="Peptidase_M13_N"/>
    <property type="match status" value="1"/>
</dbReference>
<dbReference type="EMBL" id="VTPC01000631">
    <property type="protein sequence ID" value="KAF2904976.1"/>
    <property type="molecule type" value="Genomic_DNA"/>
</dbReference>
<dbReference type="GO" id="GO:0005886">
    <property type="term" value="C:plasma membrane"/>
    <property type="evidence" value="ECO:0007669"/>
    <property type="project" value="UniProtKB-SubCell"/>
</dbReference>
<reference evidence="11" key="1">
    <citation type="submission" date="2019-08" db="EMBL/GenBank/DDBJ databases">
        <title>The genome of the North American firefly Photinus pyralis.</title>
        <authorList>
            <consortium name="Photinus pyralis genome working group"/>
            <person name="Fallon T.R."/>
            <person name="Sander Lower S.E."/>
            <person name="Weng J.-K."/>
        </authorList>
    </citation>
    <scope>NUCLEOTIDE SEQUENCE</scope>
    <source>
        <strain evidence="11">TRF0915ILg1</strain>
        <tissue evidence="11">Whole body</tissue>
    </source>
</reference>
<proteinExistence type="inferred from homology"/>
<gene>
    <name evidence="11" type="ORF">ILUMI_01198</name>
</gene>
<dbReference type="GO" id="GO:0016485">
    <property type="term" value="P:protein processing"/>
    <property type="evidence" value="ECO:0007669"/>
    <property type="project" value="TreeGrafter"/>
</dbReference>
<dbReference type="Gene3D" id="3.40.390.10">
    <property type="entry name" value="Collagenase (Catalytic Domain)"/>
    <property type="match status" value="1"/>
</dbReference>
<keyword evidence="7" id="KW-0862">Zinc</keyword>
<keyword evidence="4" id="KW-0645">Protease</keyword>
<evidence type="ECO:0000256" key="4">
    <source>
        <dbReference type="ARBA" id="ARBA00022670"/>
    </source>
</evidence>
<dbReference type="InterPro" id="IPR000718">
    <property type="entry name" value="Peptidase_M13"/>
</dbReference>
<dbReference type="GO" id="GO:0046872">
    <property type="term" value="F:metal ion binding"/>
    <property type="evidence" value="ECO:0007669"/>
    <property type="project" value="UniProtKB-KW"/>
</dbReference>
<dbReference type="PROSITE" id="PS51885">
    <property type="entry name" value="NEPRILYSIN"/>
    <property type="match status" value="1"/>
</dbReference>
<dbReference type="PANTHER" id="PTHR11733">
    <property type="entry name" value="ZINC METALLOPROTEASE FAMILY M13 NEPRILYSIN-RELATED"/>
    <property type="match status" value="1"/>
</dbReference>
<organism evidence="11 12">
    <name type="scientific">Ignelater luminosus</name>
    <name type="common">Cucubano</name>
    <name type="synonym">Pyrophorus luminosus</name>
    <dbReference type="NCBI Taxonomy" id="2038154"/>
    <lineage>
        <taxon>Eukaryota</taxon>
        <taxon>Metazoa</taxon>
        <taxon>Ecdysozoa</taxon>
        <taxon>Arthropoda</taxon>
        <taxon>Hexapoda</taxon>
        <taxon>Insecta</taxon>
        <taxon>Pterygota</taxon>
        <taxon>Neoptera</taxon>
        <taxon>Endopterygota</taxon>
        <taxon>Coleoptera</taxon>
        <taxon>Polyphaga</taxon>
        <taxon>Elateriformia</taxon>
        <taxon>Elateroidea</taxon>
        <taxon>Elateridae</taxon>
        <taxon>Agrypninae</taxon>
        <taxon>Pyrophorini</taxon>
        <taxon>Ignelater</taxon>
    </lineage>
</organism>
<keyword evidence="6" id="KW-0378">Hydrolase</keyword>
<dbReference type="CDD" id="cd08662">
    <property type="entry name" value="M13"/>
    <property type="match status" value="1"/>
</dbReference>
<feature type="domain" description="Peptidase M13 N-terminal" evidence="10">
    <location>
        <begin position="14"/>
        <end position="263"/>
    </location>
</feature>
<evidence type="ECO:0000256" key="6">
    <source>
        <dbReference type="ARBA" id="ARBA00022801"/>
    </source>
</evidence>
<evidence type="ECO:0000256" key="3">
    <source>
        <dbReference type="ARBA" id="ARBA00007357"/>
    </source>
</evidence>
<accession>A0A8K0DIU2</accession>
<evidence type="ECO:0000313" key="12">
    <source>
        <dbReference type="Proteomes" id="UP000801492"/>
    </source>
</evidence>
<keyword evidence="8" id="KW-0482">Metalloprotease</keyword>
<evidence type="ECO:0000256" key="5">
    <source>
        <dbReference type="ARBA" id="ARBA00022723"/>
    </source>
</evidence>
<dbReference type="PANTHER" id="PTHR11733:SF224">
    <property type="entry name" value="NEPRILYSIN-2"/>
    <property type="match status" value="1"/>
</dbReference>
<dbReference type="OrthoDB" id="6475849at2759"/>
<dbReference type="InterPro" id="IPR008753">
    <property type="entry name" value="Peptidase_M13_N"/>
</dbReference>
<comment type="cofactor">
    <cofactor evidence="1">
        <name>Zn(2+)</name>
        <dbReference type="ChEBI" id="CHEBI:29105"/>
    </cofactor>
</comment>
<evidence type="ECO:0000256" key="1">
    <source>
        <dbReference type="ARBA" id="ARBA00001947"/>
    </source>
</evidence>
<dbReference type="PRINTS" id="PR00786">
    <property type="entry name" value="NEPRILYSIN"/>
</dbReference>
<comment type="similarity">
    <text evidence="3">Belongs to the peptidase M13 family.</text>
</comment>
<evidence type="ECO:0000259" key="10">
    <source>
        <dbReference type="Pfam" id="PF05649"/>
    </source>
</evidence>
<feature type="domain" description="Peptidase M13 C-terminal" evidence="9">
    <location>
        <begin position="322"/>
        <end position="521"/>
    </location>
</feature>
<dbReference type="SUPFAM" id="SSF55486">
    <property type="entry name" value="Metalloproteases ('zincins'), catalytic domain"/>
    <property type="match status" value="1"/>
</dbReference>
<name>A0A8K0DIU2_IGNLU</name>
<sequence>MTKAFVNFDVVYINNFSHYAVQLSPPLLFGLDKAYLLKPGKIVDTYFELMVNISEALGANKSDAQKQLKDSLYFEIQIAQISSLSSNPDQTTHMSINDLQQQYGYVSWLEFINNLLPENVTLKSTDTVYVQEREYFFKLKNLLDKTDKRVQANYAIWRAILEKINYFPEDTLTLYSQASDIIDNASQEKNKNIRCTLECYQSLPDVLNAMYLRHFGKNNIDKVNEIIRYLKSSFGEIISDVEWMDYATKIKALEKLREMQISVNHDNSELLEKYYKNLELDPTDYFNNSLKVYILRTDNRYRNLLSNKKKWIEEDEVKASASYYPPGNRIFISAAILHPPFFSESVPMYINFGSLGVIIGHEIIHGFDDIGSRYDKHGDLNSWWSELTTSLYENQTQCLINQYSSYKLLNISINGTSTLIENIADNGGIKLAFSAYYNWLKDHEEETTGNLKYSARQMFWIVAARNWCGFYRNEYLKDLITVCNKYPPSKFRVKGPFSNSEEFAVAFNCPKGSNMNPREKCLMWQDTHYDLSIIQDILR</sequence>
<dbReference type="GO" id="GO:0004222">
    <property type="term" value="F:metalloendopeptidase activity"/>
    <property type="evidence" value="ECO:0007669"/>
    <property type="project" value="InterPro"/>
</dbReference>
<evidence type="ECO:0000256" key="2">
    <source>
        <dbReference type="ARBA" id="ARBA00004401"/>
    </source>
</evidence>
<evidence type="ECO:0000259" key="9">
    <source>
        <dbReference type="Pfam" id="PF01431"/>
    </source>
</evidence>
<evidence type="ECO:0000313" key="11">
    <source>
        <dbReference type="EMBL" id="KAF2904976.1"/>
    </source>
</evidence>
<dbReference type="Gene3D" id="1.10.1380.10">
    <property type="entry name" value="Neutral endopeptidase , domain2"/>
    <property type="match status" value="1"/>
</dbReference>
<dbReference type="InterPro" id="IPR024079">
    <property type="entry name" value="MetalloPept_cat_dom_sf"/>
</dbReference>
<dbReference type="Pfam" id="PF01431">
    <property type="entry name" value="Peptidase_M13"/>
    <property type="match status" value="1"/>
</dbReference>
<keyword evidence="5" id="KW-0479">Metal-binding</keyword>
<comment type="caution">
    <text evidence="11">The sequence shown here is derived from an EMBL/GenBank/DDBJ whole genome shotgun (WGS) entry which is preliminary data.</text>
</comment>
<protein>
    <submittedName>
        <fullName evidence="11">Uncharacterized protein</fullName>
    </submittedName>
</protein>
<comment type="subcellular location">
    <subcellularLocation>
        <location evidence="2">Cell membrane</location>
        <topology evidence="2">Single-pass type II membrane protein</topology>
    </subcellularLocation>
</comment>
<keyword evidence="12" id="KW-1185">Reference proteome</keyword>
<dbReference type="InterPro" id="IPR018497">
    <property type="entry name" value="Peptidase_M13_C"/>
</dbReference>
<evidence type="ECO:0000256" key="7">
    <source>
        <dbReference type="ARBA" id="ARBA00022833"/>
    </source>
</evidence>
<dbReference type="Proteomes" id="UP000801492">
    <property type="component" value="Unassembled WGS sequence"/>
</dbReference>
<dbReference type="AlphaFoldDB" id="A0A8K0DIU2"/>
<evidence type="ECO:0000256" key="8">
    <source>
        <dbReference type="ARBA" id="ARBA00023049"/>
    </source>
</evidence>
<dbReference type="InterPro" id="IPR042089">
    <property type="entry name" value="Peptidase_M13_dom_2"/>
</dbReference>